<feature type="domain" description="Asl1-like glycosyl hydrolase catalytic" evidence="2">
    <location>
        <begin position="35"/>
        <end position="264"/>
    </location>
</feature>
<dbReference type="Proteomes" id="UP000564704">
    <property type="component" value="Unassembled WGS sequence"/>
</dbReference>
<evidence type="ECO:0000256" key="1">
    <source>
        <dbReference type="SAM" id="SignalP"/>
    </source>
</evidence>
<dbReference type="GO" id="GO:0071966">
    <property type="term" value="P:fungal-type cell wall polysaccharide metabolic process"/>
    <property type="evidence" value="ECO:0007669"/>
    <property type="project" value="TreeGrafter"/>
</dbReference>
<feature type="chain" id="PRO_5032662851" description="Asl1-like glycosyl hydrolase catalytic domain-containing protein" evidence="1">
    <location>
        <begin position="21"/>
        <end position="280"/>
    </location>
</feature>
<dbReference type="RefSeq" id="WP_154152480.1">
    <property type="nucleotide sequence ID" value="NZ_SZWE01000001.1"/>
</dbReference>
<proteinExistence type="predicted"/>
<evidence type="ECO:0000259" key="2">
    <source>
        <dbReference type="Pfam" id="PF11790"/>
    </source>
</evidence>
<dbReference type="InterPro" id="IPR053183">
    <property type="entry name" value="ASL1"/>
</dbReference>
<dbReference type="EMBL" id="SZWE01000001">
    <property type="protein sequence ID" value="MRU16367.1"/>
    <property type="molecule type" value="Genomic_DNA"/>
</dbReference>
<feature type="signal peptide" evidence="1">
    <location>
        <begin position="1"/>
        <end position="20"/>
    </location>
</feature>
<protein>
    <recommendedName>
        <fullName evidence="2">Asl1-like glycosyl hydrolase catalytic domain-containing protein</fullName>
    </recommendedName>
</protein>
<dbReference type="InterPro" id="IPR017853">
    <property type="entry name" value="GH"/>
</dbReference>
<dbReference type="Gene3D" id="3.20.20.80">
    <property type="entry name" value="Glycosidases"/>
    <property type="match status" value="1"/>
</dbReference>
<accession>A0A844CNH7</accession>
<gene>
    <name evidence="3" type="ORF">FDP25_13065</name>
</gene>
<comment type="caution">
    <text evidence="3">The sequence shown here is derived from an EMBL/GenBank/DDBJ whole genome shotgun (WGS) entry which is preliminary data.</text>
</comment>
<dbReference type="PANTHER" id="PTHR34154">
    <property type="entry name" value="ALKALI-SENSITIVE LINKAGE PROTEIN 1"/>
    <property type="match status" value="1"/>
</dbReference>
<reference evidence="3 4" key="1">
    <citation type="submission" date="2019-05" db="EMBL/GenBank/DDBJ databases">
        <title>Roseovarius bejariae sp. nov., a moderately halophylic bacterium isolated from a saline soil in Rambla Salada (Murcia).</title>
        <authorList>
            <person name="Castro D.J."/>
            <person name="Gomez-Altuve A."/>
            <person name="Reina J.C."/>
            <person name="Rodriguez M."/>
            <person name="Sampedro I."/>
            <person name="Llamas I."/>
            <person name="Martinez-Checa F."/>
        </authorList>
    </citation>
    <scope>NUCLEOTIDE SEQUENCE [LARGE SCALE GENOMIC DNA]</scope>
    <source>
        <strain evidence="3 4">A21</strain>
    </source>
</reference>
<name>A0A844CNH7_9RHOB</name>
<keyword evidence="4" id="KW-1185">Reference proteome</keyword>
<dbReference type="SUPFAM" id="SSF51445">
    <property type="entry name" value="(Trans)glycosidases"/>
    <property type="match status" value="1"/>
</dbReference>
<evidence type="ECO:0000313" key="3">
    <source>
        <dbReference type="EMBL" id="MRU16367.1"/>
    </source>
</evidence>
<sequence>MTRFLLIFATLLALAGQATAQKAGVGAWENPRRTMMSWIEETPALGWYYNWRTDQIHSRKHTARDVEFVPMIHGAKDINKRIRSDVPVRALLGFNEPDGGQGAHQANMPIREAVRLWPRLERRGLRLGSPATTQGQTLGRNSWQRRFMNQVEAKGLRVDFMAVHYYSTTGDVREFQRWLKAVYAEYRRPIWVTEFAFIDWRRPSSASYAKNARFIQQSMLMMERLPFVERYAWFAANPYPWKGRAPQINLVSNDLARTPVGRAFDQALSQISGVRVSSAD</sequence>
<dbReference type="PANTHER" id="PTHR34154:SF3">
    <property type="entry name" value="ALKALI-SENSITIVE LINKAGE PROTEIN 1"/>
    <property type="match status" value="1"/>
</dbReference>
<dbReference type="InterPro" id="IPR024655">
    <property type="entry name" value="Asl1_glyco_hydro_catalytic"/>
</dbReference>
<keyword evidence="1" id="KW-0732">Signal</keyword>
<evidence type="ECO:0000313" key="4">
    <source>
        <dbReference type="Proteomes" id="UP000564704"/>
    </source>
</evidence>
<organism evidence="3 4">
    <name type="scientific">Roseovarius bejariae</name>
    <dbReference type="NCBI Taxonomy" id="2576383"/>
    <lineage>
        <taxon>Bacteria</taxon>
        <taxon>Pseudomonadati</taxon>
        <taxon>Pseudomonadota</taxon>
        <taxon>Alphaproteobacteria</taxon>
        <taxon>Rhodobacterales</taxon>
        <taxon>Roseobacteraceae</taxon>
        <taxon>Roseovarius</taxon>
    </lineage>
</organism>
<dbReference type="AlphaFoldDB" id="A0A844CNH7"/>
<dbReference type="OrthoDB" id="9809583at2"/>
<dbReference type="Pfam" id="PF11790">
    <property type="entry name" value="Glyco_hydro_cc"/>
    <property type="match status" value="1"/>
</dbReference>